<dbReference type="InterPro" id="IPR007527">
    <property type="entry name" value="Znf_SWIM"/>
</dbReference>
<dbReference type="EMBL" id="NHMK01000001">
    <property type="protein sequence ID" value="OWL99216.1"/>
    <property type="molecule type" value="Genomic_DNA"/>
</dbReference>
<evidence type="ECO:0000259" key="2">
    <source>
        <dbReference type="PROSITE" id="PS50966"/>
    </source>
</evidence>
<evidence type="ECO:0000313" key="3">
    <source>
        <dbReference type="EMBL" id="OWL99216.1"/>
    </source>
</evidence>
<comment type="caution">
    <text evidence="3">The sequence shown here is derived from an EMBL/GenBank/DDBJ whole genome shotgun (WGS) entry which is preliminary data.</text>
</comment>
<protein>
    <recommendedName>
        <fullName evidence="2">SWIM-type domain-containing protein</fullName>
    </recommendedName>
</protein>
<sequence length="69" mass="7404">MHHGTAQLADPARRARARLLMMTPTAQGLMVTGGSEARIVTRHGDVLYCDCPDGVQLCKHLLAVGLHLA</sequence>
<feature type="domain" description="SWIM-type" evidence="2">
    <location>
        <begin position="35"/>
        <end position="69"/>
    </location>
</feature>
<evidence type="ECO:0000313" key="4">
    <source>
        <dbReference type="Proteomes" id="UP000197208"/>
    </source>
</evidence>
<gene>
    <name evidence="3" type="ORF">CBQ26_00105</name>
</gene>
<reference evidence="3 4" key="1">
    <citation type="submission" date="2017-05" db="EMBL/GenBank/DDBJ databases">
        <title>De novo genome assembly of Deniococcus indicus strain DR1.</title>
        <authorList>
            <person name="Chauhan D."/>
            <person name="Yennamalli R.M."/>
            <person name="Priyadarshini R."/>
        </authorList>
    </citation>
    <scope>NUCLEOTIDE SEQUENCE [LARGE SCALE GENOMIC DNA]</scope>
    <source>
        <strain evidence="3 4">DR1</strain>
    </source>
</reference>
<keyword evidence="1" id="KW-0479">Metal-binding</keyword>
<dbReference type="PROSITE" id="PS50966">
    <property type="entry name" value="ZF_SWIM"/>
    <property type="match status" value="1"/>
</dbReference>
<dbReference type="RefSeq" id="WP_088246589.1">
    <property type="nucleotide sequence ID" value="NZ_NHMK01000001.1"/>
</dbReference>
<name>A0A2D0A8I1_9DEIO</name>
<dbReference type="AlphaFoldDB" id="A0A2D0A8I1"/>
<accession>A0A2D0A8I1</accession>
<dbReference type="OrthoDB" id="73887at2"/>
<dbReference type="GO" id="GO:0008270">
    <property type="term" value="F:zinc ion binding"/>
    <property type="evidence" value="ECO:0007669"/>
    <property type="project" value="UniProtKB-KW"/>
</dbReference>
<proteinExistence type="predicted"/>
<evidence type="ECO:0000256" key="1">
    <source>
        <dbReference type="PROSITE-ProRule" id="PRU00325"/>
    </source>
</evidence>
<keyword evidence="1" id="KW-0863">Zinc-finger</keyword>
<organism evidence="3 4">
    <name type="scientific">Deinococcus indicus</name>
    <dbReference type="NCBI Taxonomy" id="223556"/>
    <lineage>
        <taxon>Bacteria</taxon>
        <taxon>Thermotogati</taxon>
        <taxon>Deinococcota</taxon>
        <taxon>Deinococci</taxon>
        <taxon>Deinococcales</taxon>
        <taxon>Deinococcaceae</taxon>
        <taxon>Deinococcus</taxon>
    </lineage>
</organism>
<dbReference type="Proteomes" id="UP000197208">
    <property type="component" value="Unassembled WGS sequence"/>
</dbReference>
<keyword evidence="1" id="KW-0862">Zinc</keyword>
<keyword evidence="4" id="KW-1185">Reference proteome</keyword>